<name>A0A2D6YG83_9DELT</name>
<accession>A0A2D6YG83</accession>
<dbReference type="SUPFAM" id="SSF56796">
    <property type="entry name" value="Dehydroquinate synthase-like"/>
    <property type="match status" value="1"/>
</dbReference>
<evidence type="ECO:0000313" key="10">
    <source>
        <dbReference type="EMBL" id="MAH62182.1"/>
    </source>
</evidence>
<proteinExistence type="predicted"/>
<comment type="caution">
    <text evidence="10">The sequence shown here is derived from an EMBL/GenBank/DDBJ whole genome shotgun (WGS) entry which is preliminary data.</text>
</comment>
<evidence type="ECO:0000256" key="4">
    <source>
        <dbReference type="ARBA" id="ARBA00022857"/>
    </source>
</evidence>
<keyword evidence="2" id="KW-0444">Lipid biosynthesis</keyword>
<keyword evidence="3" id="KW-0479">Metal-binding</keyword>
<dbReference type="PANTHER" id="PTHR43616">
    <property type="entry name" value="GLYCEROL DEHYDROGENASE"/>
    <property type="match status" value="1"/>
</dbReference>
<dbReference type="Gene3D" id="1.20.1090.10">
    <property type="entry name" value="Dehydroquinate synthase-like - alpha domain"/>
    <property type="match status" value="1"/>
</dbReference>
<dbReference type="EMBL" id="NZEX01000016">
    <property type="protein sequence ID" value="MAH62182.1"/>
    <property type="molecule type" value="Genomic_DNA"/>
</dbReference>
<evidence type="ECO:0000256" key="2">
    <source>
        <dbReference type="ARBA" id="ARBA00022516"/>
    </source>
</evidence>
<dbReference type="PANTHER" id="PTHR43616:SF5">
    <property type="entry name" value="GLYCEROL DEHYDROGENASE 1"/>
    <property type="match status" value="1"/>
</dbReference>
<evidence type="ECO:0000313" key="11">
    <source>
        <dbReference type="Proteomes" id="UP000226525"/>
    </source>
</evidence>
<dbReference type="Gene3D" id="3.40.50.1970">
    <property type="match status" value="1"/>
</dbReference>
<keyword evidence="9" id="KW-1208">Phospholipid metabolism</keyword>
<gene>
    <name evidence="10" type="ORF">CMN54_01780</name>
</gene>
<keyword evidence="1" id="KW-0963">Cytoplasm</keyword>
<dbReference type="InterPro" id="IPR016205">
    <property type="entry name" value="Glycerol_DH"/>
</dbReference>
<dbReference type="GO" id="GO:0016614">
    <property type="term" value="F:oxidoreductase activity, acting on CH-OH group of donors"/>
    <property type="evidence" value="ECO:0007669"/>
    <property type="project" value="InterPro"/>
</dbReference>
<evidence type="ECO:0000256" key="5">
    <source>
        <dbReference type="ARBA" id="ARBA00023002"/>
    </source>
</evidence>
<dbReference type="Proteomes" id="UP000226525">
    <property type="component" value="Unassembled WGS sequence"/>
</dbReference>
<reference evidence="11" key="1">
    <citation type="submission" date="2017-09" db="EMBL/GenBank/DDBJ databases">
        <title>The Reconstruction of 2,631 Draft Metagenome-Assembled Genomes from the Global Oceans.</title>
        <authorList>
            <person name="Tully B.J."/>
            <person name="Graham E.D."/>
            <person name="Heidelberg J.F."/>
        </authorList>
    </citation>
    <scope>NUCLEOTIDE SEQUENCE [LARGE SCALE GENOMIC DNA]</scope>
</reference>
<dbReference type="AlphaFoldDB" id="A0A2D6YG83"/>
<evidence type="ECO:0000256" key="7">
    <source>
        <dbReference type="ARBA" id="ARBA00023098"/>
    </source>
</evidence>
<dbReference type="Pfam" id="PF13685">
    <property type="entry name" value="Fe-ADH_2"/>
    <property type="match status" value="1"/>
</dbReference>
<dbReference type="GO" id="GO:0008654">
    <property type="term" value="P:phospholipid biosynthetic process"/>
    <property type="evidence" value="ECO:0007669"/>
    <property type="project" value="UniProtKB-KW"/>
</dbReference>
<organism evidence="10 11">
    <name type="scientific">SAR324 cluster bacterium</name>
    <dbReference type="NCBI Taxonomy" id="2024889"/>
    <lineage>
        <taxon>Bacteria</taxon>
        <taxon>Deltaproteobacteria</taxon>
        <taxon>SAR324 cluster</taxon>
    </lineage>
</organism>
<dbReference type="GO" id="GO:0005829">
    <property type="term" value="C:cytosol"/>
    <property type="evidence" value="ECO:0007669"/>
    <property type="project" value="TreeGrafter"/>
</dbReference>
<evidence type="ECO:0000256" key="6">
    <source>
        <dbReference type="ARBA" id="ARBA00023027"/>
    </source>
</evidence>
<protein>
    <submittedName>
        <fullName evidence="10">3-dehydroquinate synthase</fullName>
    </submittedName>
</protein>
<keyword evidence="6" id="KW-0520">NAD</keyword>
<evidence type="ECO:0000256" key="9">
    <source>
        <dbReference type="ARBA" id="ARBA00023264"/>
    </source>
</evidence>
<keyword evidence="5" id="KW-0560">Oxidoreductase</keyword>
<evidence type="ECO:0000256" key="8">
    <source>
        <dbReference type="ARBA" id="ARBA00023209"/>
    </source>
</evidence>
<sequence>MPFQENNITHFPIIFGRNLLAELDGFVLPKMLVVTMEDLWPIFEKMLPRSAEVYFVKTLERSELETELLKFGHISSFVGLGGGQAIDVAKYFSWRLTKPLFQFPTSLSVDAVFGHRAGVREKSIVRYVGWAIPQSIYIDYGIIDAAPRLLNIGGIGDIFCFYTGVMDWKYAATLGKCEKRWPYDESLAQISFKKAETALNSLSEIKNLTPRGIEIMVDALKWGGASYHAAGWNPRHIEGVEHFIFYALEAQTGKKFLHGQAVCLGLILGSMMHQQRTEEFLEALVQLCLDIRPYSMGVSWKDVNLTMKNLREFVHRENLPYGIANDFEVTDSFLSHAREKVESAFE</sequence>
<keyword evidence="4" id="KW-0521">NADP</keyword>
<dbReference type="InterPro" id="IPR032837">
    <property type="entry name" value="G1PDH"/>
</dbReference>
<evidence type="ECO:0000256" key="1">
    <source>
        <dbReference type="ARBA" id="ARBA00022490"/>
    </source>
</evidence>
<evidence type="ECO:0000256" key="3">
    <source>
        <dbReference type="ARBA" id="ARBA00022723"/>
    </source>
</evidence>
<keyword evidence="7" id="KW-0443">Lipid metabolism</keyword>
<keyword evidence="8" id="KW-0594">Phospholipid biosynthesis</keyword>
<dbReference type="GO" id="GO:0046872">
    <property type="term" value="F:metal ion binding"/>
    <property type="evidence" value="ECO:0007669"/>
    <property type="project" value="UniProtKB-KW"/>
</dbReference>